<proteinExistence type="predicted"/>
<protein>
    <submittedName>
        <fullName evidence="2">Saccharopine dehydrogenase NADP-binding domain-containing protein</fullName>
    </submittedName>
</protein>
<dbReference type="AlphaFoldDB" id="A0A7W3WWU7"/>
<gene>
    <name evidence="2" type="ORF">H3147_13715</name>
</gene>
<dbReference type="Pfam" id="PF03435">
    <property type="entry name" value="Sacchrp_dh_NADP"/>
    <property type="match status" value="1"/>
</dbReference>
<evidence type="ECO:0000313" key="2">
    <source>
        <dbReference type="EMBL" id="MBB1259882.1"/>
    </source>
</evidence>
<dbReference type="RefSeq" id="WP_181356354.1">
    <property type="nucleotide sequence ID" value="NZ_JABJXA010000070.1"/>
</dbReference>
<accession>A0A7W3WWU7</accession>
<name>A0A7W3WWU7_9ACTN</name>
<organism evidence="2 3">
    <name type="scientific">Streptomyces alkaliterrae</name>
    <dbReference type="NCBI Taxonomy" id="2213162"/>
    <lineage>
        <taxon>Bacteria</taxon>
        <taxon>Bacillati</taxon>
        <taxon>Actinomycetota</taxon>
        <taxon>Actinomycetes</taxon>
        <taxon>Kitasatosporales</taxon>
        <taxon>Streptomycetaceae</taxon>
        <taxon>Streptomyces</taxon>
    </lineage>
</organism>
<dbReference type="InterPro" id="IPR036291">
    <property type="entry name" value="NAD(P)-bd_dom_sf"/>
</dbReference>
<dbReference type="InterPro" id="IPR005097">
    <property type="entry name" value="Sacchrp_dh_NADP-bd"/>
</dbReference>
<reference evidence="3" key="1">
    <citation type="submission" date="2020-05" db="EMBL/GenBank/DDBJ databases">
        <title>Classification of alakaliphilic streptomycetes isolated from an alkaline soil next to Lonar Crater, India and a proposal for the recognition of Streptomyces alkaliterrae sp. nov.</title>
        <authorList>
            <person name="Golinska P."/>
        </authorList>
    </citation>
    <scope>NUCLEOTIDE SEQUENCE [LARGE SCALE GENOMIC DNA]</scope>
    <source>
        <strain evidence="3">OF8</strain>
    </source>
</reference>
<dbReference type="PANTHER" id="PTHR43796">
    <property type="entry name" value="CARBOXYNORSPERMIDINE SYNTHASE"/>
    <property type="match status" value="1"/>
</dbReference>
<dbReference type="EMBL" id="JABJXA010000070">
    <property type="protein sequence ID" value="MBB1259882.1"/>
    <property type="molecule type" value="Genomic_DNA"/>
</dbReference>
<comment type="caution">
    <text evidence="2">The sequence shown here is derived from an EMBL/GenBank/DDBJ whole genome shotgun (WGS) entry which is preliminary data.</text>
</comment>
<dbReference type="SUPFAM" id="SSF51735">
    <property type="entry name" value="NAD(P)-binding Rossmann-fold domains"/>
    <property type="match status" value="1"/>
</dbReference>
<dbReference type="Gene3D" id="3.40.50.720">
    <property type="entry name" value="NAD(P)-binding Rossmann-like Domain"/>
    <property type="match status" value="1"/>
</dbReference>
<evidence type="ECO:0000313" key="3">
    <source>
        <dbReference type="Proteomes" id="UP000517765"/>
    </source>
</evidence>
<dbReference type="Proteomes" id="UP000517765">
    <property type="component" value="Unassembled WGS sequence"/>
</dbReference>
<dbReference type="PANTHER" id="PTHR43796:SF2">
    <property type="entry name" value="CARBOXYNORSPERMIDINE SYNTHASE"/>
    <property type="match status" value="1"/>
</dbReference>
<evidence type="ECO:0000259" key="1">
    <source>
        <dbReference type="Pfam" id="PF03435"/>
    </source>
</evidence>
<feature type="domain" description="Saccharopine dehydrogenase NADP binding" evidence="1">
    <location>
        <begin position="16"/>
        <end position="126"/>
    </location>
</feature>
<sequence>MTTAESAGADGHRPLVVGGYGAVGATVTAALSQWFPGRVLPAGRDPLRARRAGGVTLDVNDPDALRRVLDDTRATLVVLCVEPPDESTARICLERGVHLVDVNATPRLLLRTERLHDVARASGATAALSVGVAPGLTNLLARRAHDAVGGAERLDLTVLLGTGERHGQDAVRWTVAGLAEPAPHPDTSDPRPLRVELPGFGARTARPFPFSDQHTLPGSLGVPHVTTRLCLDSRALTAALFALRRDGLRRALGRPAVRRALIRAFSTVHLGGEDFALRVDARRGERHAAFTLTGSRQSKITGLVAAHTARTLLDGRAPSGVHHLEQLPPLADLPERLAPHGLTLRRSTP</sequence>